<comment type="caution">
    <text evidence="2">The sequence shown here is derived from an EMBL/GenBank/DDBJ whole genome shotgun (WGS) entry which is preliminary data.</text>
</comment>
<keyword evidence="1" id="KW-0812">Transmembrane</keyword>
<feature type="transmembrane region" description="Helical" evidence="1">
    <location>
        <begin position="12"/>
        <end position="33"/>
    </location>
</feature>
<dbReference type="STRING" id="1797460.A3E73_02360"/>
<proteinExistence type="predicted"/>
<evidence type="ECO:0000313" key="3">
    <source>
        <dbReference type="Proteomes" id="UP000176791"/>
    </source>
</evidence>
<protein>
    <submittedName>
        <fullName evidence="2">Uncharacterized protein</fullName>
    </submittedName>
</protein>
<dbReference type="EMBL" id="MEZN01000019">
    <property type="protein sequence ID" value="OGD56259.1"/>
    <property type="molecule type" value="Genomic_DNA"/>
</dbReference>
<organism evidence="2 3">
    <name type="scientific">Candidatus Beckwithbacteria bacterium RIFCSPHIGHO2_12_FULL_47_17</name>
    <dbReference type="NCBI Taxonomy" id="1797460"/>
    <lineage>
        <taxon>Bacteria</taxon>
        <taxon>Candidatus Beckwithiibacteriota</taxon>
    </lineage>
</organism>
<gene>
    <name evidence="2" type="ORF">A3E73_02360</name>
</gene>
<dbReference type="AlphaFoldDB" id="A0A1F5DM59"/>
<keyword evidence="1" id="KW-0472">Membrane</keyword>
<accession>A0A1F5DM59</accession>
<reference evidence="2 3" key="1">
    <citation type="journal article" date="2016" name="Nat. Commun.">
        <title>Thousands of microbial genomes shed light on interconnected biogeochemical processes in an aquifer system.</title>
        <authorList>
            <person name="Anantharaman K."/>
            <person name="Brown C.T."/>
            <person name="Hug L.A."/>
            <person name="Sharon I."/>
            <person name="Castelle C.J."/>
            <person name="Probst A.J."/>
            <person name="Thomas B.C."/>
            <person name="Singh A."/>
            <person name="Wilkins M.J."/>
            <person name="Karaoz U."/>
            <person name="Brodie E.L."/>
            <person name="Williams K.H."/>
            <person name="Hubbard S.S."/>
            <person name="Banfield J.F."/>
        </authorList>
    </citation>
    <scope>NUCLEOTIDE SEQUENCE [LARGE SCALE GENOMIC DNA]</scope>
</reference>
<evidence type="ECO:0000256" key="1">
    <source>
        <dbReference type="SAM" id="Phobius"/>
    </source>
</evidence>
<evidence type="ECO:0000313" key="2">
    <source>
        <dbReference type="EMBL" id="OGD56259.1"/>
    </source>
</evidence>
<name>A0A1F5DM59_9BACT</name>
<sequence>MKLKSAQKSKLSDFANMLAVAWFTAGVISPLFLQITDVNKTVKTGIASLTITLLFVYWSITLVRKVKL</sequence>
<keyword evidence="1" id="KW-1133">Transmembrane helix</keyword>
<feature type="transmembrane region" description="Helical" evidence="1">
    <location>
        <begin position="45"/>
        <end position="63"/>
    </location>
</feature>
<dbReference type="Proteomes" id="UP000176791">
    <property type="component" value="Unassembled WGS sequence"/>
</dbReference>